<dbReference type="HOGENOM" id="CLU_010974_5_0_1"/>
<evidence type="ECO:0000313" key="11">
    <source>
        <dbReference type="Proteomes" id="UP000005220"/>
    </source>
</evidence>
<dbReference type="GO" id="GO:0016042">
    <property type="term" value="P:lipid catabolic process"/>
    <property type="evidence" value="ECO:0007669"/>
    <property type="project" value="UniProtKB-KW"/>
</dbReference>
<keyword evidence="2" id="KW-0812">Transmembrane</keyword>
<evidence type="ECO:0000313" key="10">
    <source>
        <dbReference type="EMBL" id="CCF57937.1"/>
    </source>
</evidence>
<keyword evidence="6" id="KW-0443">Lipid metabolism</keyword>
<dbReference type="KEGG" id="kaf:KAFR_0D02890"/>
<dbReference type="AlphaFoldDB" id="H2AU87"/>
<name>H2AU87_KAZAF</name>
<dbReference type="GO" id="GO:0005811">
    <property type="term" value="C:lipid droplet"/>
    <property type="evidence" value="ECO:0007669"/>
    <property type="project" value="EnsemblFungi"/>
</dbReference>
<reference evidence="10 11" key="1">
    <citation type="journal article" date="2011" name="Proc. Natl. Acad. Sci. U.S.A.">
        <title>Evolutionary erosion of yeast sex chromosomes by mating-type switching accidents.</title>
        <authorList>
            <person name="Gordon J.L."/>
            <person name="Armisen D."/>
            <person name="Proux-Wera E."/>
            <person name="Oheigeartaigh S.S."/>
            <person name="Byrne K.P."/>
            <person name="Wolfe K.H."/>
        </authorList>
    </citation>
    <scope>NUCLEOTIDE SEQUENCE [LARGE SCALE GENOMIC DNA]</scope>
    <source>
        <strain evidence="11">ATCC 22294 / BCRC 22015 / CBS 2517 / CECT 1963 / NBRC 1671 / NRRL Y-8276</strain>
    </source>
</reference>
<comment type="subcellular location">
    <subcellularLocation>
        <location evidence="1">Membrane</location>
        <topology evidence="1">Single-pass membrane protein</topology>
    </subcellularLocation>
</comment>
<accession>H2AU87</accession>
<dbReference type="RefSeq" id="XP_003957072.1">
    <property type="nucleotide sequence ID" value="XM_003957023.1"/>
</dbReference>
<dbReference type="Pfam" id="PF00561">
    <property type="entry name" value="Abhydrolase_1"/>
    <property type="match status" value="1"/>
</dbReference>
<evidence type="ECO:0000256" key="5">
    <source>
        <dbReference type="ARBA" id="ARBA00022989"/>
    </source>
</evidence>
<dbReference type="FunFam" id="3.40.50.1820:FF:000095">
    <property type="entry name" value="Triglyceride lipase-cholesterol esterase"/>
    <property type="match status" value="1"/>
</dbReference>
<dbReference type="PANTHER" id="PTHR11005">
    <property type="entry name" value="LYSOSOMAL ACID LIPASE-RELATED"/>
    <property type="match status" value="1"/>
</dbReference>
<evidence type="ECO:0000256" key="7">
    <source>
        <dbReference type="ARBA" id="ARBA00023136"/>
    </source>
</evidence>
<evidence type="ECO:0000256" key="3">
    <source>
        <dbReference type="ARBA" id="ARBA00022801"/>
    </source>
</evidence>
<dbReference type="InParanoid" id="H2AU87"/>
<dbReference type="InterPro" id="IPR029058">
    <property type="entry name" value="AB_hydrolase_fold"/>
</dbReference>
<feature type="compositionally biased region" description="Acidic residues" evidence="8">
    <location>
        <begin position="509"/>
        <end position="526"/>
    </location>
</feature>
<dbReference type="EMBL" id="HE650824">
    <property type="protein sequence ID" value="CCF57937.1"/>
    <property type="molecule type" value="Genomic_DNA"/>
</dbReference>
<evidence type="ECO:0000256" key="8">
    <source>
        <dbReference type="SAM" id="MobiDB-lite"/>
    </source>
</evidence>
<dbReference type="GeneID" id="13885895"/>
<dbReference type="OrthoDB" id="9974421at2759"/>
<protein>
    <recommendedName>
        <fullName evidence="9">AB hydrolase-1 domain-containing protein</fullName>
    </recommendedName>
</protein>
<feature type="domain" description="AB hydrolase-1" evidence="9">
    <location>
        <begin position="107"/>
        <end position="402"/>
    </location>
</feature>
<dbReference type="Proteomes" id="UP000005220">
    <property type="component" value="Chromosome 4"/>
</dbReference>
<sequence>MIPLPFVSRLSITDYLIVLIITCESIISSIFNLIPQTILNLLASIINCTITLDESTVEEKLRLAPTIHEMCAVFDISVEDHLVRTEDNYILTLHRIPPSKDNSNGKVVYLHHGLLMCSDVWCCQIERNKNLPFVLHDMGYDVWMGNNRGNKYSTAHLYFAPKSRKFWDFSIDEFAFFDIPNSIEFILNFSKMSQLICIGFSQGSAQMFASFAVNEKLNEKVSHFIAISPAMTPKGLHNRIADALAKSSPRLMYLFFGRNIIFPSAVVWQRTVHPKFFNFLIDISNRILFNWKSLNITSEQKMVSFAKLYSTTSVKSIVHWFQILRSQKFQMFEESDDMFNSMSKPYLIATFPTRTNITIPILLIYGGNDSLVDIKVMKKNLPSRSIFDIKVDDHEHLDLIWGKDADVFVIDKAIKFIEYFDNVASVNSTLTLLPDVENGDMIANTPTKFSRRSVPKLRSSSFLSNTNTNSHTSTGDFRLSHDQTILTKHTSNMETTPMANYKHSNDYENFSDAEEGDDNNDIDEEGYSSVTDANKLEQRKLRRYLSGEPQK</sequence>
<evidence type="ECO:0000256" key="2">
    <source>
        <dbReference type="ARBA" id="ARBA00022692"/>
    </source>
</evidence>
<dbReference type="FunCoup" id="H2AU87">
    <property type="interactions" value="1501"/>
</dbReference>
<dbReference type="eggNOG" id="KOG2624">
    <property type="taxonomic scope" value="Eukaryota"/>
</dbReference>
<dbReference type="GO" id="GO:0004771">
    <property type="term" value="F:sterol ester esterase activity"/>
    <property type="evidence" value="ECO:0007669"/>
    <property type="project" value="EnsemblFungi"/>
</dbReference>
<keyword evidence="11" id="KW-1185">Reference proteome</keyword>
<evidence type="ECO:0000256" key="1">
    <source>
        <dbReference type="ARBA" id="ARBA00004167"/>
    </source>
</evidence>
<evidence type="ECO:0000259" key="9">
    <source>
        <dbReference type="Pfam" id="PF00561"/>
    </source>
</evidence>
<keyword evidence="7" id="KW-0472">Membrane</keyword>
<feature type="region of interest" description="Disordered" evidence="8">
    <location>
        <begin position="490"/>
        <end position="535"/>
    </location>
</feature>
<dbReference type="SUPFAM" id="SSF53474">
    <property type="entry name" value="alpha/beta-Hydrolases"/>
    <property type="match status" value="1"/>
</dbReference>
<dbReference type="Gene3D" id="3.40.50.1820">
    <property type="entry name" value="alpha/beta hydrolase"/>
    <property type="match status" value="1"/>
</dbReference>
<keyword evidence="5" id="KW-1133">Transmembrane helix</keyword>
<organism evidence="10 11">
    <name type="scientific">Kazachstania africana (strain ATCC 22294 / BCRC 22015 / CBS 2517 / CECT 1963 / NBRC 1671 / NRRL Y-8276)</name>
    <name type="common">Yeast</name>
    <name type="synonym">Kluyveromyces africanus</name>
    <dbReference type="NCBI Taxonomy" id="1071382"/>
    <lineage>
        <taxon>Eukaryota</taxon>
        <taxon>Fungi</taxon>
        <taxon>Dikarya</taxon>
        <taxon>Ascomycota</taxon>
        <taxon>Saccharomycotina</taxon>
        <taxon>Saccharomycetes</taxon>
        <taxon>Saccharomycetales</taxon>
        <taxon>Saccharomycetaceae</taxon>
        <taxon>Kazachstania</taxon>
    </lineage>
</organism>
<evidence type="ECO:0000256" key="6">
    <source>
        <dbReference type="ARBA" id="ARBA00023098"/>
    </source>
</evidence>
<dbReference type="GO" id="GO:0016125">
    <property type="term" value="P:sterol metabolic process"/>
    <property type="evidence" value="ECO:0007669"/>
    <property type="project" value="EnsemblFungi"/>
</dbReference>
<gene>
    <name evidence="10" type="primary">KAFR0D02890</name>
    <name evidence="10" type="ORF">KAFR_0D02890</name>
</gene>
<dbReference type="GO" id="GO:0016020">
    <property type="term" value="C:membrane"/>
    <property type="evidence" value="ECO:0007669"/>
    <property type="project" value="UniProtKB-SubCell"/>
</dbReference>
<keyword evidence="4" id="KW-0442">Lipid degradation</keyword>
<evidence type="ECO:0000256" key="4">
    <source>
        <dbReference type="ARBA" id="ARBA00022963"/>
    </source>
</evidence>
<dbReference type="InterPro" id="IPR000073">
    <property type="entry name" value="AB_hydrolase_1"/>
</dbReference>
<dbReference type="STRING" id="1071382.H2AU87"/>
<proteinExistence type="predicted"/>
<keyword evidence="3" id="KW-0378">Hydrolase</keyword>